<dbReference type="GO" id="GO:0005737">
    <property type="term" value="C:cytoplasm"/>
    <property type="evidence" value="ECO:0007669"/>
    <property type="project" value="UniProtKB-SubCell"/>
</dbReference>
<keyword evidence="4" id="KW-0963">Cytoplasm</keyword>
<accession>A0A6P3VIM0</accession>
<sequence length="448" mass="50094">MADLSLKLERVALNDASDDEEEVPLVTAAVKPAVTPVKKGPSVATPAATIVPATAVPADSDDDDDDDVVYDEDDDDDAASVDVKLALDPAGDQDQDGDEVDSNGMMVLALLDKIIGVVDQIQHTQNSLEARQTGMEKSVTSIQGDLTKLAKNHTGTSNTVNKMLDKLRKVNTNVKSVRGELERQAGQIKKLESNENELLKRKNFKVMIYQETPVPEKKLPVKVEAVKQTVEEEGEEVGADGVVGDEEVEIEETIEESRAERIKRSSKQRMENIKKTFSKENMEKTKQKTKDNLEKTRLRTKENLEKTRQRTRDNLDKTRQNLDKKMAKLGTERKEKLQKSRDKLKKSLNLEPSGHPRPKNATYRVPPFTFHVKKIREGQMEVEKVEVVEEEAKHIVMGGLEEVDEEDLEVEVEEGVLVSLDSPEMEAVLEVADSSKLVLVDIDLPKQK</sequence>
<evidence type="ECO:0000313" key="8">
    <source>
        <dbReference type="Proteomes" id="UP000515152"/>
    </source>
</evidence>
<keyword evidence="6" id="KW-0175">Coiled coil</keyword>
<feature type="compositionally biased region" description="Basic and acidic residues" evidence="7">
    <location>
        <begin position="255"/>
        <end position="341"/>
    </location>
</feature>
<dbReference type="KEGG" id="char:105890808"/>
<proteinExistence type="inferred from homology"/>
<dbReference type="PANTHER" id="PTHR15240:SF3">
    <property type="entry name" value="CAVEOLAE-ASSOCIATED PROTEIN 1"/>
    <property type="match status" value="1"/>
</dbReference>
<evidence type="ECO:0000256" key="4">
    <source>
        <dbReference type="ARBA" id="ARBA00022490"/>
    </source>
</evidence>
<dbReference type="OrthoDB" id="8951679at2759"/>
<dbReference type="Pfam" id="PF15237">
    <property type="entry name" value="PTRF_SDPR"/>
    <property type="match status" value="1"/>
</dbReference>
<dbReference type="RefSeq" id="XP_012672347.2">
    <property type="nucleotide sequence ID" value="XM_012816893.3"/>
</dbReference>
<feature type="compositionally biased region" description="Acidic residues" evidence="7">
    <location>
        <begin position="59"/>
        <end position="78"/>
    </location>
</feature>
<dbReference type="GO" id="GO:0008307">
    <property type="term" value="F:structural constituent of muscle"/>
    <property type="evidence" value="ECO:0007669"/>
    <property type="project" value="Ensembl"/>
</dbReference>
<dbReference type="GeneID" id="105890808"/>
<reference evidence="9" key="1">
    <citation type="submission" date="2025-08" db="UniProtKB">
        <authorList>
            <consortium name="RefSeq"/>
        </authorList>
    </citation>
    <scope>IDENTIFICATION</scope>
</reference>
<dbReference type="CTD" id="557070"/>
<dbReference type="InterPro" id="IPR026752">
    <property type="entry name" value="Cavin_fam"/>
</dbReference>
<name>A0A6P3VIM0_CLUHA</name>
<feature type="region of interest" description="Disordered" evidence="7">
    <location>
        <begin position="254"/>
        <end position="364"/>
    </location>
</feature>
<evidence type="ECO:0000256" key="7">
    <source>
        <dbReference type="SAM" id="MobiDB-lite"/>
    </source>
</evidence>
<evidence type="ECO:0000313" key="9">
    <source>
        <dbReference type="RefSeq" id="XP_012672347.2"/>
    </source>
</evidence>
<evidence type="ECO:0000256" key="6">
    <source>
        <dbReference type="SAM" id="Coils"/>
    </source>
</evidence>
<dbReference type="AlphaFoldDB" id="A0A6P3VIM0"/>
<feature type="region of interest" description="Disordered" evidence="7">
    <location>
        <begin position="51"/>
        <end position="78"/>
    </location>
</feature>
<evidence type="ECO:0000256" key="1">
    <source>
        <dbReference type="ARBA" id="ARBA00004345"/>
    </source>
</evidence>
<comment type="similarity">
    <text evidence="3">Belongs to the CAVIN family.</text>
</comment>
<evidence type="ECO:0000256" key="5">
    <source>
        <dbReference type="ARBA" id="ARBA00023136"/>
    </source>
</evidence>
<gene>
    <name evidence="9" type="primary">cavin1a</name>
</gene>
<keyword evidence="5" id="KW-0472">Membrane</keyword>
<protein>
    <submittedName>
        <fullName evidence="9">Caveolae-associated protein 1</fullName>
    </submittedName>
</protein>
<dbReference type="GO" id="GO:0006361">
    <property type="term" value="P:transcription initiation at RNA polymerase I promoter"/>
    <property type="evidence" value="ECO:0007669"/>
    <property type="project" value="TreeGrafter"/>
</dbReference>
<keyword evidence="8" id="KW-1185">Reference proteome</keyword>
<dbReference type="GO" id="GO:0006363">
    <property type="term" value="P:termination of RNA polymerase I transcription"/>
    <property type="evidence" value="ECO:0007669"/>
    <property type="project" value="TreeGrafter"/>
</dbReference>
<evidence type="ECO:0000256" key="3">
    <source>
        <dbReference type="ARBA" id="ARBA00008836"/>
    </source>
</evidence>
<comment type="subcellular location">
    <subcellularLocation>
        <location evidence="2">Cytoplasm</location>
    </subcellularLocation>
    <subcellularLocation>
        <location evidence="1">Membrane</location>
        <location evidence="1">Caveola</location>
    </subcellularLocation>
</comment>
<dbReference type="GO" id="GO:0005901">
    <property type="term" value="C:caveola"/>
    <property type="evidence" value="ECO:0007669"/>
    <property type="project" value="UniProtKB-SubCell"/>
</dbReference>
<dbReference type="PANTHER" id="PTHR15240">
    <property type="entry name" value="CAVIN"/>
    <property type="match status" value="1"/>
</dbReference>
<dbReference type="Proteomes" id="UP000515152">
    <property type="component" value="Chromosome 1"/>
</dbReference>
<feature type="coiled-coil region" evidence="6">
    <location>
        <begin position="174"/>
        <end position="201"/>
    </location>
</feature>
<dbReference type="GO" id="GO:0042134">
    <property type="term" value="F:rRNA primary transcript binding"/>
    <property type="evidence" value="ECO:0007669"/>
    <property type="project" value="TreeGrafter"/>
</dbReference>
<organism evidence="8 9">
    <name type="scientific">Clupea harengus</name>
    <name type="common">Atlantic herring</name>
    <dbReference type="NCBI Taxonomy" id="7950"/>
    <lineage>
        <taxon>Eukaryota</taxon>
        <taxon>Metazoa</taxon>
        <taxon>Chordata</taxon>
        <taxon>Craniata</taxon>
        <taxon>Vertebrata</taxon>
        <taxon>Euteleostomi</taxon>
        <taxon>Actinopterygii</taxon>
        <taxon>Neopterygii</taxon>
        <taxon>Teleostei</taxon>
        <taxon>Clupei</taxon>
        <taxon>Clupeiformes</taxon>
        <taxon>Clupeoidei</taxon>
        <taxon>Clupeidae</taxon>
        <taxon>Clupea</taxon>
    </lineage>
</organism>
<evidence type="ECO:0000256" key="2">
    <source>
        <dbReference type="ARBA" id="ARBA00004496"/>
    </source>
</evidence>